<accession>A0A9W6REU4</accession>
<dbReference type="SUPFAM" id="SSF160904">
    <property type="entry name" value="Jann2411-like"/>
    <property type="match status" value="1"/>
</dbReference>
<feature type="compositionally biased region" description="Low complexity" evidence="1">
    <location>
        <begin position="184"/>
        <end position="193"/>
    </location>
</feature>
<feature type="domain" description="Zinc finger CGNR" evidence="2">
    <location>
        <begin position="143"/>
        <end position="183"/>
    </location>
</feature>
<dbReference type="PANTHER" id="PTHR35525:SF3">
    <property type="entry name" value="BLL6575 PROTEIN"/>
    <property type="match status" value="1"/>
</dbReference>
<evidence type="ECO:0000256" key="1">
    <source>
        <dbReference type="SAM" id="MobiDB-lite"/>
    </source>
</evidence>
<dbReference type="InterPro" id="IPR023286">
    <property type="entry name" value="ABATE_dom_sf"/>
</dbReference>
<protein>
    <recommendedName>
        <fullName evidence="2">Zinc finger CGNR domain-containing protein</fullName>
    </recommendedName>
</protein>
<reference evidence="3" key="1">
    <citation type="submission" date="2023-03" db="EMBL/GenBank/DDBJ databases">
        <title>Actinoallomurus iriomotensis NBRC 103681.</title>
        <authorList>
            <person name="Ichikawa N."/>
            <person name="Sato H."/>
            <person name="Tonouchi N."/>
        </authorList>
    </citation>
    <scope>NUCLEOTIDE SEQUENCE</scope>
    <source>
        <strain evidence="3">NBRC 103681</strain>
    </source>
</reference>
<proteinExistence type="predicted"/>
<dbReference type="Pfam" id="PF11706">
    <property type="entry name" value="zf-CGNR"/>
    <property type="match status" value="1"/>
</dbReference>
<dbReference type="Pfam" id="PF07336">
    <property type="entry name" value="ABATE"/>
    <property type="match status" value="1"/>
</dbReference>
<name>A0A9W6REU4_9ACTN</name>
<evidence type="ECO:0000313" key="3">
    <source>
        <dbReference type="EMBL" id="GLY74546.1"/>
    </source>
</evidence>
<dbReference type="EMBL" id="BSTJ01000003">
    <property type="protein sequence ID" value="GLY74546.1"/>
    <property type="molecule type" value="Genomic_DNA"/>
</dbReference>
<dbReference type="Gene3D" id="1.10.3300.10">
    <property type="entry name" value="Jann2411-like domain"/>
    <property type="match status" value="1"/>
</dbReference>
<dbReference type="AlphaFoldDB" id="A0A9W6REU4"/>
<organism evidence="3 4">
    <name type="scientific">Actinoallomurus iriomotensis</name>
    <dbReference type="NCBI Taxonomy" id="478107"/>
    <lineage>
        <taxon>Bacteria</taxon>
        <taxon>Bacillati</taxon>
        <taxon>Actinomycetota</taxon>
        <taxon>Actinomycetes</taxon>
        <taxon>Streptosporangiales</taxon>
        <taxon>Thermomonosporaceae</taxon>
        <taxon>Actinoallomurus</taxon>
    </lineage>
</organism>
<dbReference type="RefSeq" id="WP_285620427.1">
    <property type="nucleotide sequence ID" value="NZ_BSTJ01000003.1"/>
</dbReference>
<evidence type="ECO:0000259" key="2">
    <source>
        <dbReference type="Pfam" id="PF11706"/>
    </source>
</evidence>
<sequence length="212" mass="23440">MAREDKLAFRFDCGATWLNLLATTGRRFSAQPVERLPTPDRLAEWLEHCELSPVRRPDQGDLDRVRELRETLRTLALATVDRVPPPADAVADLAAFLAEHDDPVRLTTDDRLRREPPATAAQALARIARQAVDQLTGADRLALKSCPEHDCRGVFLDPPGRRRWCPSPACASRGRVRALRARRAAGGTPARPGSKTTTDVTAEHDPPAGRRH</sequence>
<feature type="region of interest" description="Disordered" evidence="1">
    <location>
        <begin position="180"/>
        <end position="212"/>
    </location>
</feature>
<dbReference type="Proteomes" id="UP001165135">
    <property type="component" value="Unassembled WGS sequence"/>
</dbReference>
<dbReference type="PANTHER" id="PTHR35525">
    <property type="entry name" value="BLL6575 PROTEIN"/>
    <property type="match status" value="1"/>
</dbReference>
<gene>
    <name evidence="3" type="ORF">Airi01_028130</name>
</gene>
<dbReference type="InterPro" id="IPR010852">
    <property type="entry name" value="ABATE"/>
</dbReference>
<feature type="compositionally biased region" description="Basic and acidic residues" evidence="1">
    <location>
        <begin position="201"/>
        <end position="212"/>
    </location>
</feature>
<dbReference type="InterPro" id="IPR021005">
    <property type="entry name" value="Znf_CGNR"/>
</dbReference>
<comment type="caution">
    <text evidence="3">The sequence shown here is derived from an EMBL/GenBank/DDBJ whole genome shotgun (WGS) entry which is preliminary data.</text>
</comment>
<evidence type="ECO:0000313" key="4">
    <source>
        <dbReference type="Proteomes" id="UP001165135"/>
    </source>
</evidence>